<dbReference type="PRINTS" id="PR01071">
    <property type="entry name" value="ACOABIOTINCC"/>
</dbReference>
<feature type="compositionally biased region" description="Low complexity" evidence="10">
    <location>
        <begin position="60"/>
        <end position="70"/>
    </location>
</feature>
<evidence type="ECO:0000313" key="12">
    <source>
        <dbReference type="EMBL" id="KAF1725539.1"/>
    </source>
</evidence>
<dbReference type="InterPro" id="IPR050709">
    <property type="entry name" value="Biotin_Carboxyl_Carrier/Decarb"/>
</dbReference>
<dbReference type="CDD" id="cd06850">
    <property type="entry name" value="biotinyl_domain"/>
    <property type="match status" value="1"/>
</dbReference>
<comment type="pathway">
    <text evidence="2 9">Lipid metabolism; fatty acid biosynthesis.</text>
</comment>
<evidence type="ECO:0000256" key="4">
    <source>
        <dbReference type="ARBA" id="ARBA00022516"/>
    </source>
</evidence>
<dbReference type="RefSeq" id="WP_162337525.1">
    <property type="nucleotide sequence ID" value="NZ_JBHSRQ010000015.1"/>
</dbReference>
<dbReference type="Pfam" id="PF00364">
    <property type="entry name" value="Biotin_lipoyl"/>
    <property type="match status" value="1"/>
</dbReference>
<name>A0ABQ6ZHX4_9GAMM</name>
<keyword evidence="4 9" id="KW-0444">Lipid biosynthesis</keyword>
<evidence type="ECO:0000256" key="8">
    <source>
        <dbReference type="ARBA" id="ARBA00023267"/>
    </source>
</evidence>
<dbReference type="Gene3D" id="2.40.50.100">
    <property type="match status" value="1"/>
</dbReference>
<evidence type="ECO:0000256" key="5">
    <source>
        <dbReference type="ARBA" id="ARBA00022832"/>
    </source>
</evidence>
<evidence type="ECO:0000256" key="9">
    <source>
        <dbReference type="RuleBase" id="RU364072"/>
    </source>
</evidence>
<proteinExistence type="predicted"/>
<keyword evidence="6 9" id="KW-0443">Lipid metabolism</keyword>
<comment type="function">
    <text evidence="1 9">This protein is a component of the acetyl coenzyme A carboxylase complex; first, biotin carboxylase catalyzes the carboxylation of the carrier protein and then the transcarboxylase transfers the carboxyl group to form malonyl-CoA.</text>
</comment>
<dbReference type="PROSITE" id="PS50968">
    <property type="entry name" value="BIOTINYL_LIPOYL"/>
    <property type="match status" value="1"/>
</dbReference>
<sequence>MDLRKIKKLIDLLEESNLAEIEIKEGEESVRLARTPKGGYAAPAAPAPVPYAEPRPAAPMPMSSPTEASTGGTAKAGNALPEGHVVRAPMVGTFYASPSPDKPSFVSVGQSVKAGETLAIIEAMKMFNPIEADVSGTVLSILAESGQPIEFDQPLFVIG</sequence>
<evidence type="ECO:0000256" key="10">
    <source>
        <dbReference type="SAM" id="MobiDB-lite"/>
    </source>
</evidence>
<dbReference type="InterPro" id="IPR000089">
    <property type="entry name" value="Biotin_lipoyl"/>
</dbReference>
<evidence type="ECO:0000256" key="6">
    <source>
        <dbReference type="ARBA" id="ARBA00023098"/>
    </source>
</evidence>
<dbReference type="PROSITE" id="PS00188">
    <property type="entry name" value="BIOTIN"/>
    <property type="match status" value="1"/>
</dbReference>
<dbReference type="InterPro" id="IPR011053">
    <property type="entry name" value="Single_hybrid_motif"/>
</dbReference>
<keyword evidence="13" id="KW-1185">Reference proteome</keyword>
<evidence type="ECO:0000256" key="2">
    <source>
        <dbReference type="ARBA" id="ARBA00005194"/>
    </source>
</evidence>
<dbReference type="InterPro" id="IPR001882">
    <property type="entry name" value="Biotin_BS"/>
</dbReference>
<dbReference type="NCBIfam" id="TIGR00531">
    <property type="entry name" value="BCCP"/>
    <property type="match status" value="1"/>
</dbReference>
<comment type="caution">
    <text evidence="12">The sequence shown here is derived from an EMBL/GenBank/DDBJ whole genome shotgun (WGS) entry which is preliminary data.</text>
</comment>
<dbReference type="PANTHER" id="PTHR45266:SF3">
    <property type="entry name" value="OXALOACETATE DECARBOXYLASE ALPHA CHAIN"/>
    <property type="match status" value="1"/>
</dbReference>
<organism evidence="12 13">
    <name type="scientific">Pseudoxanthomonas japonensis</name>
    <dbReference type="NCBI Taxonomy" id="69284"/>
    <lineage>
        <taxon>Bacteria</taxon>
        <taxon>Pseudomonadati</taxon>
        <taxon>Pseudomonadota</taxon>
        <taxon>Gammaproteobacteria</taxon>
        <taxon>Lysobacterales</taxon>
        <taxon>Lysobacteraceae</taxon>
        <taxon>Pseudoxanthomonas</taxon>
    </lineage>
</organism>
<reference evidence="12 13" key="1">
    <citation type="submission" date="2017-10" db="EMBL/GenBank/DDBJ databases">
        <title>Whole genome sequencing of members of genus Pseudoxanthomonas.</title>
        <authorList>
            <person name="Kumar S."/>
            <person name="Bansal K."/>
            <person name="Kaur A."/>
            <person name="Patil P."/>
            <person name="Sharma S."/>
            <person name="Patil P.B."/>
        </authorList>
    </citation>
    <scope>NUCLEOTIDE SEQUENCE [LARGE SCALE GENOMIC DNA]</scope>
    <source>
        <strain evidence="12 13">DSM 17109</strain>
    </source>
</reference>
<gene>
    <name evidence="12" type="primary">accB</name>
    <name evidence="12" type="ORF">CSC78_08745</name>
</gene>
<feature type="compositionally biased region" description="Pro residues" evidence="10">
    <location>
        <begin position="45"/>
        <end position="59"/>
    </location>
</feature>
<feature type="region of interest" description="Disordered" evidence="10">
    <location>
        <begin position="41"/>
        <end position="79"/>
    </location>
</feature>
<keyword evidence="8 9" id="KW-0092">Biotin</keyword>
<dbReference type="Proteomes" id="UP000781710">
    <property type="component" value="Unassembled WGS sequence"/>
</dbReference>
<dbReference type="EMBL" id="PDWW01000009">
    <property type="protein sequence ID" value="KAF1725539.1"/>
    <property type="molecule type" value="Genomic_DNA"/>
</dbReference>
<protein>
    <recommendedName>
        <fullName evidence="3 9">Biotin carboxyl carrier protein of acetyl-CoA carboxylase</fullName>
    </recommendedName>
</protein>
<dbReference type="PANTHER" id="PTHR45266">
    <property type="entry name" value="OXALOACETATE DECARBOXYLASE ALPHA CHAIN"/>
    <property type="match status" value="1"/>
</dbReference>
<dbReference type="InterPro" id="IPR001249">
    <property type="entry name" value="AcCoA_biotinCC"/>
</dbReference>
<evidence type="ECO:0000256" key="1">
    <source>
        <dbReference type="ARBA" id="ARBA00003761"/>
    </source>
</evidence>
<evidence type="ECO:0000256" key="3">
    <source>
        <dbReference type="ARBA" id="ARBA00017562"/>
    </source>
</evidence>
<evidence type="ECO:0000256" key="7">
    <source>
        <dbReference type="ARBA" id="ARBA00023160"/>
    </source>
</evidence>
<keyword evidence="5 9" id="KW-0276">Fatty acid metabolism</keyword>
<feature type="domain" description="Lipoyl-binding" evidence="11">
    <location>
        <begin position="83"/>
        <end position="159"/>
    </location>
</feature>
<dbReference type="SUPFAM" id="SSF51230">
    <property type="entry name" value="Single hybrid motif"/>
    <property type="match status" value="1"/>
</dbReference>
<keyword evidence="7 9" id="KW-0275">Fatty acid biosynthesis</keyword>
<accession>A0ABQ6ZHX4</accession>
<evidence type="ECO:0000259" key="11">
    <source>
        <dbReference type="PROSITE" id="PS50968"/>
    </source>
</evidence>
<evidence type="ECO:0000313" key="13">
    <source>
        <dbReference type="Proteomes" id="UP000781710"/>
    </source>
</evidence>